<protein>
    <submittedName>
        <fullName evidence="2">Uncharacterized protein</fullName>
    </submittedName>
</protein>
<feature type="region of interest" description="Disordered" evidence="1">
    <location>
        <begin position="93"/>
        <end position="117"/>
    </location>
</feature>
<dbReference type="Gene3D" id="1.20.5.110">
    <property type="match status" value="1"/>
</dbReference>
<dbReference type="Proteomes" id="UP001174909">
    <property type="component" value="Unassembled WGS sequence"/>
</dbReference>
<dbReference type="EMBL" id="CASHTH010001333">
    <property type="protein sequence ID" value="CAI8014109.1"/>
    <property type="molecule type" value="Genomic_DNA"/>
</dbReference>
<organism evidence="2 3">
    <name type="scientific">Geodia barretti</name>
    <name type="common">Barrett's horny sponge</name>
    <dbReference type="NCBI Taxonomy" id="519541"/>
    <lineage>
        <taxon>Eukaryota</taxon>
        <taxon>Metazoa</taxon>
        <taxon>Porifera</taxon>
        <taxon>Demospongiae</taxon>
        <taxon>Heteroscleromorpha</taxon>
        <taxon>Tetractinellida</taxon>
        <taxon>Astrophorina</taxon>
        <taxon>Geodiidae</taxon>
        <taxon>Geodia</taxon>
    </lineage>
</organism>
<name>A0AA35WB65_GEOBA</name>
<reference evidence="2" key="1">
    <citation type="submission" date="2023-03" db="EMBL/GenBank/DDBJ databases">
        <authorList>
            <person name="Steffen K."/>
            <person name="Cardenas P."/>
        </authorList>
    </citation>
    <scope>NUCLEOTIDE SEQUENCE</scope>
</reference>
<comment type="caution">
    <text evidence="2">The sequence shown here is derived from an EMBL/GenBank/DDBJ whole genome shotgun (WGS) entry which is preliminary data.</text>
</comment>
<gene>
    <name evidence="2" type="ORF">GBAR_LOCUS8853</name>
</gene>
<evidence type="ECO:0000313" key="3">
    <source>
        <dbReference type="Proteomes" id="UP001174909"/>
    </source>
</evidence>
<evidence type="ECO:0000256" key="1">
    <source>
        <dbReference type="SAM" id="MobiDB-lite"/>
    </source>
</evidence>
<evidence type="ECO:0000313" key="2">
    <source>
        <dbReference type="EMBL" id="CAI8014109.1"/>
    </source>
</evidence>
<keyword evidence="3" id="KW-1185">Reference proteome</keyword>
<dbReference type="AlphaFoldDB" id="A0AA35WB65"/>
<proteinExistence type="predicted"/>
<sequence length="244" mass="28553">MLSELESLSQKMKAMEEELEEVEADHQKECLLFAKRSEDWSSRINTLQKDNQRLCTEVRDLQNELNRTKQELHKALAEVGELKIKAARLEKENAELRDSTSLHEEQEGMEKERLERENAELQQEVCKLKTLQEKYEKEITEMKEKMKVTTRELEQCMEMGMPNKTPEQSEGIEVRRWTWNQSERFGEFGQVFGAQRIGDPATYVVKLVILAECDLQGQIHEALAKEDELKIKAARLEKEKAEKI</sequence>
<accession>A0AA35WB65</accession>